<protein>
    <submittedName>
        <fullName evidence="3">Uncharacterized protein</fullName>
    </submittedName>
</protein>
<accession>A0AAF3EV09</accession>
<dbReference type="PANTHER" id="PTHR37446">
    <property type="entry name" value="CLAUDIN-LIKE IN CAENORHABDITIS"/>
    <property type="match status" value="1"/>
</dbReference>
<organism evidence="2 3">
    <name type="scientific">Mesorhabditis belari</name>
    <dbReference type="NCBI Taxonomy" id="2138241"/>
    <lineage>
        <taxon>Eukaryota</taxon>
        <taxon>Metazoa</taxon>
        <taxon>Ecdysozoa</taxon>
        <taxon>Nematoda</taxon>
        <taxon>Chromadorea</taxon>
        <taxon>Rhabditida</taxon>
        <taxon>Rhabditina</taxon>
        <taxon>Rhabditomorpha</taxon>
        <taxon>Rhabditoidea</taxon>
        <taxon>Rhabditidae</taxon>
        <taxon>Mesorhabditinae</taxon>
        <taxon>Mesorhabditis</taxon>
    </lineage>
</organism>
<feature type="transmembrane region" description="Helical" evidence="1">
    <location>
        <begin position="155"/>
        <end position="183"/>
    </location>
</feature>
<dbReference type="Pfam" id="PF06653">
    <property type="entry name" value="Claudin_3"/>
    <property type="match status" value="1"/>
</dbReference>
<keyword evidence="1" id="KW-0812">Transmembrane</keyword>
<dbReference type="WBParaSite" id="MBELARI_LOCUS18006">
    <property type="protein sequence ID" value="MBELARI_LOCUS18006"/>
    <property type="gene ID" value="MBELARI_LOCUS18006"/>
</dbReference>
<name>A0AAF3EV09_9BILA</name>
<evidence type="ECO:0000313" key="3">
    <source>
        <dbReference type="WBParaSite" id="MBELARI_LOCUS18006"/>
    </source>
</evidence>
<feature type="transmembrane region" description="Helical" evidence="1">
    <location>
        <begin position="78"/>
        <end position="102"/>
    </location>
</feature>
<sequence>MCFSGIGQIVFGIIMIACFVLTCASMFSDNWRTFKNNAEDTIKSGIFSFNCHIPGSNGAAQSCDSSEWWNSLKTWEKVTVVAMCLAVATELLCLAWNLFACFACCCKKYVIHPLTLFATLVAIFLAVGVIVYGVNNKDALDNVNFNNGEWKKTEVGYSFYLAVVALVLAVVDIFVAGLTVCLAEKCC</sequence>
<dbReference type="Gene3D" id="1.20.140.150">
    <property type="match status" value="1"/>
</dbReference>
<feature type="transmembrane region" description="Helical" evidence="1">
    <location>
        <begin position="114"/>
        <end position="135"/>
    </location>
</feature>
<keyword evidence="1" id="KW-1133">Transmembrane helix</keyword>
<evidence type="ECO:0000313" key="2">
    <source>
        <dbReference type="Proteomes" id="UP000887575"/>
    </source>
</evidence>
<reference evidence="3" key="1">
    <citation type="submission" date="2024-02" db="UniProtKB">
        <authorList>
            <consortium name="WormBaseParasite"/>
        </authorList>
    </citation>
    <scope>IDENTIFICATION</scope>
</reference>
<dbReference type="AlphaFoldDB" id="A0AAF3EV09"/>
<proteinExistence type="predicted"/>
<dbReference type="PANTHER" id="PTHR37446:SF1">
    <property type="entry name" value="CLAUDIN"/>
    <property type="match status" value="1"/>
</dbReference>
<evidence type="ECO:0000256" key="1">
    <source>
        <dbReference type="SAM" id="Phobius"/>
    </source>
</evidence>
<dbReference type="Proteomes" id="UP000887575">
    <property type="component" value="Unassembled WGS sequence"/>
</dbReference>
<dbReference type="InterPro" id="IPR009545">
    <property type="entry name" value="Claudin-like"/>
</dbReference>
<keyword evidence="1" id="KW-0472">Membrane</keyword>
<keyword evidence="2" id="KW-1185">Reference proteome</keyword>
<feature type="transmembrane region" description="Helical" evidence="1">
    <location>
        <begin position="9"/>
        <end position="27"/>
    </location>
</feature>